<dbReference type="Proteomes" id="UP000008387">
    <property type="component" value="Chromosome"/>
</dbReference>
<dbReference type="EMBL" id="FR871757">
    <property type="protein sequence ID" value="CCB79983.1"/>
    <property type="molecule type" value="Genomic_DNA"/>
</dbReference>
<dbReference type="AlphaFoldDB" id="F8KT39"/>
<evidence type="ECO:0000313" key="2">
    <source>
        <dbReference type="Proteomes" id="UP000008387"/>
    </source>
</evidence>
<organism evidence="1 2">
    <name type="scientific">Helicobacter bizzozeronii (strain CIII-1)</name>
    <dbReference type="NCBI Taxonomy" id="1002804"/>
    <lineage>
        <taxon>Bacteria</taxon>
        <taxon>Pseudomonadati</taxon>
        <taxon>Campylobacterota</taxon>
        <taxon>Epsilonproteobacteria</taxon>
        <taxon>Campylobacterales</taxon>
        <taxon>Helicobacteraceae</taxon>
        <taxon>Helicobacter</taxon>
    </lineage>
</organism>
<dbReference type="KEGG" id="hbi:HBZC1_09970"/>
<protein>
    <submittedName>
        <fullName evidence="1">Uncharacterized protein</fullName>
    </submittedName>
</protein>
<name>F8KT39_HELBC</name>
<evidence type="ECO:0000313" key="1">
    <source>
        <dbReference type="EMBL" id="CCB79983.1"/>
    </source>
</evidence>
<dbReference type="HOGENOM" id="CLU_2879675_0_0_7"/>
<sequence>MISDLPELLIIAKSALPAKALNSGASLKDITKPPLKAQFFVSMSFEWFETIKEVFKNPAVVFK</sequence>
<reference evidence="1 2" key="1">
    <citation type="journal article" date="2011" name="J. Bacteriol.">
        <title>Genome sequence of Helicobacter bizzozeronii strain CIII-1, an isolate from human gastric mucosa.</title>
        <authorList>
            <person name="Schott T."/>
            <person name="Rossi M."/>
            <person name="Hanninen M.L."/>
        </authorList>
    </citation>
    <scope>NUCLEOTIDE SEQUENCE [LARGE SCALE GENOMIC DNA]</scope>
    <source>
        <strain evidence="1 2">CIII-1</strain>
    </source>
</reference>
<dbReference type="STRING" id="1002804.HBZC1_09970"/>
<gene>
    <name evidence="1" type="ordered locus">HBZC1_09970</name>
</gene>
<dbReference type="RefSeq" id="WP_013890427.1">
    <property type="nucleotide sequence ID" value="NC_015674.1"/>
</dbReference>
<keyword evidence="2" id="KW-1185">Reference proteome</keyword>
<accession>F8KT39</accession>
<proteinExistence type="predicted"/>